<feature type="transmembrane region" description="Helical" evidence="2">
    <location>
        <begin position="89"/>
        <end position="109"/>
    </location>
</feature>
<feature type="transmembrane region" description="Helical" evidence="2">
    <location>
        <begin position="34"/>
        <end position="53"/>
    </location>
</feature>
<gene>
    <name evidence="3" type="ORF">FYK55_22945</name>
</gene>
<sequence length="168" mass="17869">MSSEINPYAAPTTTGPAALPQPTPSMPGRLRTSLSFLCASLIVLGCPIAAWFANEDIETIVGSGPALGILSLILLWGSRRADLRGLMPISIAMLLIIFAIFLTIFLLSWRPADAQRPIGTATIFCAGFMQIGILVIAFTAAARKRMAEESDIEIPDSGSEPLREPANA</sequence>
<feature type="transmembrane region" description="Helical" evidence="2">
    <location>
        <begin position="59"/>
        <end position="77"/>
    </location>
</feature>
<protein>
    <submittedName>
        <fullName evidence="3">Uncharacterized protein</fullName>
    </submittedName>
</protein>
<feature type="compositionally biased region" description="Low complexity" evidence="1">
    <location>
        <begin position="7"/>
        <end position="18"/>
    </location>
</feature>
<comment type="caution">
    <text evidence="3">The sequence shown here is derived from an EMBL/GenBank/DDBJ whole genome shotgun (WGS) entry which is preliminary data.</text>
</comment>
<feature type="transmembrane region" description="Helical" evidence="2">
    <location>
        <begin position="121"/>
        <end position="142"/>
    </location>
</feature>
<evidence type="ECO:0000313" key="4">
    <source>
        <dbReference type="Proteomes" id="UP000324479"/>
    </source>
</evidence>
<proteinExistence type="predicted"/>
<accession>A0A5M6CXS1</accession>
<keyword evidence="2" id="KW-0812">Transmembrane</keyword>
<keyword evidence="2" id="KW-0472">Membrane</keyword>
<reference evidence="3 4" key="1">
    <citation type="submission" date="2019-08" db="EMBL/GenBank/DDBJ databases">
        <authorList>
            <person name="Dhanesh K."/>
            <person name="Kumar G."/>
            <person name="Sasikala C."/>
            <person name="Venkata Ramana C."/>
        </authorList>
    </citation>
    <scope>NUCLEOTIDE SEQUENCE [LARGE SCALE GENOMIC DNA]</scope>
    <source>
        <strain evidence="3 4">JC645</strain>
    </source>
</reference>
<keyword evidence="2" id="KW-1133">Transmembrane helix</keyword>
<evidence type="ECO:0000256" key="1">
    <source>
        <dbReference type="SAM" id="MobiDB-lite"/>
    </source>
</evidence>
<name>A0A5M6CXS1_9BACT</name>
<evidence type="ECO:0000313" key="3">
    <source>
        <dbReference type="EMBL" id="KAA5539903.1"/>
    </source>
</evidence>
<evidence type="ECO:0000256" key="2">
    <source>
        <dbReference type="SAM" id="Phobius"/>
    </source>
</evidence>
<organism evidence="3 4">
    <name type="scientific">Roseiconus nitratireducens</name>
    <dbReference type="NCBI Taxonomy" id="2605748"/>
    <lineage>
        <taxon>Bacteria</taxon>
        <taxon>Pseudomonadati</taxon>
        <taxon>Planctomycetota</taxon>
        <taxon>Planctomycetia</taxon>
        <taxon>Pirellulales</taxon>
        <taxon>Pirellulaceae</taxon>
        <taxon>Roseiconus</taxon>
    </lineage>
</organism>
<keyword evidence="4" id="KW-1185">Reference proteome</keyword>
<dbReference type="Proteomes" id="UP000324479">
    <property type="component" value="Unassembled WGS sequence"/>
</dbReference>
<dbReference type="AlphaFoldDB" id="A0A5M6CXS1"/>
<dbReference type="EMBL" id="VWOX01000016">
    <property type="protein sequence ID" value="KAA5539903.1"/>
    <property type="molecule type" value="Genomic_DNA"/>
</dbReference>
<feature type="region of interest" description="Disordered" evidence="1">
    <location>
        <begin position="1"/>
        <end position="22"/>
    </location>
</feature>
<dbReference type="RefSeq" id="WP_150078967.1">
    <property type="nucleotide sequence ID" value="NZ_VWOX01000016.1"/>
</dbReference>